<protein>
    <submittedName>
        <fullName evidence="9">Oligoendopeptidase, pepF/M3 family</fullName>
        <ecNumber evidence="9">3.4.24.-</ecNumber>
    </submittedName>
</protein>
<gene>
    <name evidence="9" type="ORF">PEPMIC_00498</name>
</gene>
<dbReference type="Pfam" id="PF08439">
    <property type="entry name" value="Peptidase_M3_N"/>
    <property type="match status" value="1"/>
</dbReference>
<feature type="domain" description="Peptidase M3A/M3B catalytic" evidence="7">
    <location>
        <begin position="188"/>
        <end position="569"/>
    </location>
</feature>
<dbReference type="Gene3D" id="1.20.140.70">
    <property type="entry name" value="Oligopeptidase f, N-terminal domain"/>
    <property type="match status" value="1"/>
</dbReference>
<keyword evidence="1 6" id="KW-0645">Protease</keyword>
<evidence type="ECO:0000256" key="5">
    <source>
        <dbReference type="ARBA" id="ARBA00023049"/>
    </source>
</evidence>
<organism evidence="9 10">
    <name type="scientific">Parvimonas micra ATCC 33270</name>
    <dbReference type="NCBI Taxonomy" id="411465"/>
    <lineage>
        <taxon>Bacteria</taxon>
        <taxon>Bacillati</taxon>
        <taxon>Bacillota</taxon>
        <taxon>Tissierellia</taxon>
        <taxon>Tissierellales</taxon>
        <taxon>Peptoniphilaceae</taxon>
        <taxon>Parvimonas</taxon>
    </lineage>
</organism>
<evidence type="ECO:0000256" key="4">
    <source>
        <dbReference type="ARBA" id="ARBA00022833"/>
    </source>
</evidence>
<dbReference type="Proteomes" id="UP000003162">
    <property type="component" value="Unassembled WGS sequence"/>
</dbReference>
<evidence type="ECO:0000256" key="3">
    <source>
        <dbReference type="ARBA" id="ARBA00022801"/>
    </source>
</evidence>
<sequence length="584" mass="68048">MIKERKMEQQYSLVEIYPSYDSDEFQNDFKKIDSLLNDFEKLNLEDNIECIKSVIGILEEVNTTIYRIFTFIELNQAINTTDEKTTYYSNNLNGKLSNYAKTFTKIDKFLGSITVDITKDEYLKQYEFFFKNKKEALKHVLPEDIEEVIAKMKLSSSNAWEFMFNFLTSKASIEFNGEEKTLSEIRNLAYSSDANVRKEAFYKELDLYDSIKDSIAFSLNNIKQEVNTTSKMRGFETALDESLENARLKRETLTALWSSIEDYLPHFRKFFKHKAKLLGYDGGLKFYDLFASIGESDRTFTVEEAQEFLLKHFATFSDDMVKMVKEAFDNNYIDYFPKKGKVGGAFCSNLPYIKQSRIMMNFDGSLSSVLTLAHELGHAYHGLHVENHLPLNWDYPMPVAETASIFNENLIMSAALNEASDKDKITLMESQISDCAQITVDIYSRFLFEKEVFERKLDHFMMTEELEEIMRNAQKQTYGDGLDPETYHPFMWACKPHYYSAGFSFYNYPYSFGGLFSRGLYAIYRENPNGFVEKYQELLKATTINNCEDVAKVMNIDLTKKDFWLKSLESIKEEIDEFIELTSK</sequence>
<dbReference type="AlphaFoldDB" id="A8SJV5"/>
<proteinExistence type="inferred from homology"/>
<keyword evidence="5 6" id="KW-0482">Metalloprotease</keyword>
<evidence type="ECO:0000313" key="10">
    <source>
        <dbReference type="Proteomes" id="UP000003162"/>
    </source>
</evidence>
<dbReference type="InterPro" id="IPR001333">
    <property type="entry name" value="Peptidase_M32_Taq"/>
</dbReference>
<dbReference type="GO" id="GO:0046872">
    <property type="term" value="F:metal ion binding"/>
    <property type="evidence" value="ECO:0007669"/>
    <property type="project" value="UniProtKB-UniRule"/>
</dbReference>
<comment type="cofactor">
    <cofactor evidence="6">
        <name>Zn(2+)</name>
        <dbReference type="ChEBI" id="CHEBI:29105"/>
    </cofactor>
    <text evidence="6">Binds 1 zinc ion.</text>
</comment>
<dbReference type="EMBL" id="ABEE02000016">
    <property type="protein sequence ID" value="EDP23919.1"/>
    <property type="molecule type" value="Genomic_DNA"/>
</dbReference>
<dbReference type="Pfam" id="PF01432">
    <property type="entry name" value="Peptidase_M3"/>
    <property type="match status" value="1"/>
</dbReference>
<evidence type="ECO:0000256" key="6">
    <source>
        <dbReference type="RuleBase" id="RU003435"/>
    </source>
</evidence>
<dbReference type="HOGENOM" id="CLU_021290_3_1_9"/>
<evidence type="ECO:0000259" key="7">
    <source>
        <dbReference type="Pfam" id="PF01432"/>
    </source>
</evidence>
<comment type="similarity">
    <text evidence="6">Belongs to the peptidase M3 family.</text>
</comment>
<dbReference type="GO" id="GO:0006508">
    <property type="term" value="P:proteolysis"/>
    <property type="evidence" value="ECO:0007669"/>
    <property type="project" value="UniProtKB-KW"/>
</dbReference>
<keyword evidence="3 6" id="KW-0378">Hydrolase</keyword>
<reference evidence="9 10" key="2">
    <citation type="submission" date="2007-09" db="EMBL/GenBank/DDBJ databases">
        <authorList>
            <person name="Fulton L."/>
            <person name="Clifton S."/>
            <person name="Fulton B."/>
            <person name="Xu J."/>
            <person name="Minx P."/>
            <person name="Pepin K.H."/>
            <person name="Johnson M."/>
            <person name="Thiruvilangam P."/>
            <person name="Bhonagiri V."/>
            <person name="Nash W.E."/>
            <person name="Mardis E.R."/>
            <person name="Wilson R.K."/>
        </authorList>
    </citation>
    <scope>NUCLEOTIDE SEQUENCE [LARGE SCALE GENOMIC DNA]</scope>
    <source>
        <strain evidence="9 10">ATCC 33270</strain>
    </source>
</reference>
<evidence type="ECO:0000256" key="1">
    <source>
        <dbReference type="ARBA" id="ARBA00022670"/>
    </source>
</evidence>
<dbReference type="eggNOG" id="COG1164">
    <property type="taxonomic scope" value="Bacteria"/>
</dbReference>
<dbReference type="GO" id="GO:0004181">
    <property type="term" value="F:metallocarboxypeptidase activity"/>
    <property type="evidence" value="ECO:0007669"/>
    <property type="project" value="InterPro"/>
</dbReference>
<dbReference type="PANTHER" id="PTHR34217:SF1">
    <property type="entry name" value="CARBOXYPEPTIDASE 1"/>
    <property type="match status" value="1"/>
</dbReference>
<feature type="domain" description="Oligopeptidase F N-terminal" evidence="8">
    <location>
        <begin position="119"/>
        <end position="169"/>
    </location>
</feature>
<keyword evidence="2 6" id="KW-0479">Metal-binding</keyword>
<comment type="caution">
    <text evidence="9">The sequence shown here is derived from an EMBL/GenBank/DDBJ whole genome shotgun (WGS) entry which is preliminary data.</text>
</comment>
<dbReference type="PANTHER" id="PTHR34217">
    <property type="entry name" value="METAL-DEPENDENT CARBOXYPEPTIDASE"/>
    <property type="match status" value="1"/>
</dbReference>
<dbReference type="InterPro" id="IPR034006">
    <property type="entry name" value="M3B_PepF_2"/>
</dbReference>
<evidence type="ECO:0000313" key="9">
    <source>
        <dbReference type="EMBL" id="EDP23919.1"/>
    </source>
</evidence>
<evidence type="ECO:0000256" key="2">
    <source>
        <dbReference type="ARBA" id="ARBA00022723"/>
    </source>
</evidence>
<dbReference type="SUPFAM" id="SSF55486">
    <property type="entry name" value="Metalloproteases ('zincins'), catalytic domain"/>
    <property type="match status" value="1"/>
</dbReference>
<keyword evidence="4 6" id="KW-0862">Zinc</keyword>
<evidence type="ECO:0000259" key="8">
    <source>
        <dbReference type="Pfam" id="PF08439"/>
    </source>
</evidence>
<dbReference type="InterPro" id="IPR001567">
    <property type="entry name" value="Pept_M3A_M3B_dom"/>
</dbReference>
<accession>A8SJV5</accession>
<name>A8SJV5_9FIRM</name>
<dbReference type="Gene3D" id="1.10.1370.20">
    <property type="entry name" value="Oligoendopeptidase f, C-terminal domain"/>
    <property type="match status" value="1"/>
</dbReference>
<dbReference type="EC" id="3.4.24.-" evidence="9"/>
<dbReference type="GO" id="GO:0004222">
    <property type="term" value="F:metalloendopeptidase activity"/>
    <property type="evidence" value="ECO:0007669"/>
    <property type="project" value="InterPro"/>
</dbReference>
<dbReference type="InterPro" id="IPR042088">
    <property type="entry name" value="OligoPept_F_C"/>
</dbReference>
<dbReference type="InterPro" id="IPR013647">
    <property type="entry name" value="OligopepF_N_dom"/>
</dbReference>
<reference evidence="9 10" key="1">
    <citation type="submission" date="2007-09" db="EMBL/GenBank/DDBJ databases">
        <title>Draft genome sequence of Peptostreptococcus micros (ATCC 33270).</title>
        <authorList>
            <person name="Sudarsanam P."/>
            <person name="Ley R."/>
            <person name="Guruge J."/>
            <person name="Turnbaugh P.J."/>
            <person name="Mahowald M."/>
            <person name="Liep D."/>
            <person name="Gordon J."/>
        </authorList>
    </citation>
    <scope>NUCLEOTIDE SEQUENCE [LARGE SCALE GENOMIC DNA]</scope>
    <source>
        <strain evidence="9 10">ATCC 33270</strain>
    </source>
</reference>
<dbReference type="CDD" id="cd09607">
    <property type="entry name" value="M3B_PepF"/>
    <property type="match status" value="1"/>
</dbReference>